<evidence type="ECO:0000259" key="1">
    <source>
        <dbReference type="Pfam" id="PF06172"/>
    </source>
</evidence>
<name>A0A948RUH7_UNCEI</name>
<gene>
    <name evidence="2" type="ORF">KJ970_09995</name>
</gene>
<dbReference type="SUPFAM" id="SSF51182">
    <property type="entry name" value="RmlC-like cupins"/>
    <property type="match status" value="1"/>
</dbReference>
<accession>A0A948RUH7</accession>
<dbReference type="InterPro" id="IPR014710">
    <property type="entry name" value="RmlC-like_jellyroll"/>
</dbReference>
<dbReference type="EMBL" id="JAHJDP010000050">
    <property type="protein sequence ID" value="MBU2691250.1"/>
    <property type="molecule type" value="Genomic_DNA"/>
</dbReference>
<sequence>MTDDGSWQGSRLVPGGKYALMGTTMVPGFKFTDYKAAVRTELISKYPEFEELIKELTLD</sequence>
<comment type="caution">
    <text evidence="2">The sequence shown here is derived from an EMBL/GenBank/DDBJ whole genome shotgun (WGS) entry which is preliminary data.</text>
</comment>
<reference evidence="2" key="1">
    <citation type="submission" date="2021-05" db="EMBL/GenBank/DDBJ databases">
        <title>Energy efficiency and biological interactions define the core microbiome of deep oligotrophic groundwater.</title>
        <authorList>
            <person name="Mehrshad M."/>
            <person name="Lopez-Fernandez M."/>
            <person name="Bell E."/>
            <person name="Bernier-Latmani R."/>
            <person name="Bertilsson S."/>
            <person name="Dopson M."/>
        </authorList>
    </citation>
    <scope>NUCLEOTIDE SEQUENCE</scope>
    <source>
        <strain evidence="2">Modern_marine.mb.64</strain>
    </source>
</reference>
<feature type="domain" description="DUF985" evidence="1">
    <location>
        <begin position="4"/>
        <end position="36"/>
    </location>
</feature>
<dbReference type="AlphaFoldDB" id="A0A948RUH7"/>
<organism evidence="2 3">
    <name type="scientific">Eiseniibacteriota bacterium</name>
    <dbReference type="NCBI Taxonomy" id="2212470"/>
    <lineage>
        <taxon>Bacteria</taxon>
        <taxon>Candidatus Eiseniibacteriota</taxon>
    </lineage>
</organism>
<proteinExistence type="predicted"/>
<evidence type="ECO:0000313" key="3">
    <source>
        <dbReference type="Proteomes" id="UP000777784"/>
    </source>
</evidence>
<evidence type="ECO:0000313" key="2">
    <source>
        <dbReference type="EMBL" id="MBU2691250.1"/>
    </source>
</evidence>
<protein>
    <submittedName>
        <fullName evidence="2">Cupin domain-containing protein</fullName>
    </submittedName>
</protein>
<dbReference type="InterPro" id="IPR009327">
    <property type="entry name" value="Cupin_DUF985"/>
</dbReference>
<dbReference type="Proteomes" id="UP000777784">
    <property type="component" value="Unassembled WGS sequence"/>
</dbReference>
<dbReference type="Gene3D" id="2.60.120.10">
    <property type="entry name" value="Jelly Rolls"/>
    <property type="match status" value="1"/>
</dbReference>
<dbReference type="InterPro" id="IPR011051">
    <property type="entry name" value="RmlC_Cupin_sf"/>
</dbReference>
<dbReference type="Pfam" id="PF06172">
    <property type="entry name" value="Cupin_5"/>
    <property type="match status" value="1"/>
</dbReference>